<dbReference type="RefSeq" id="WP_200759870.1">
    <property type="nucleotide sequence ID" value="NZ_AP023366.1"/>
</dbReference>
<dbReference type="KEGG" id="eff:skT53_07820"/>
<protein>
    <submittedName>
        <fullName evidence="2">Uncharacterized protein</fullName>
    </submittedName>
</protein>
<evidence type="ECO:0000313" key="3">
    <source>
        <dbReference type="Proteomes" id="UP000593802"/>
    </source>
</evidence>
<feature type="compositionally biased region" description="Polar residues" evidence="1">
    <location>
        <begin position="1"/>
        <end position="16"/>
    </location>
</feature>
<organism evidence="2 3">
    <name type="scientific">Effusibacillus dendaii</name>
    <dbReference type="NCBI Taxonomy" id="2743772"/>
    <lineage>
        <taxon>Bacteria</taxon>
        <taxon>Bacillati</taxon>
        <taxon>Bacillota</taxon>
        <taxon>Bacilli</taxon>
        <taxon>Bacillales</taxon>
        <taxon>Alicyclobacillaceae</taxon>
        <taxon>Effusibacillus</taxon>
    </lineage>
</organism>
<reference evidence="2 3" key="1">
    <citation type="submission" date="2020-08" db="EMBL/GenBank/DDBJ databases">
        <title>Complete Genome Sequence of Effusibacillus dendaii Strain skT53, Isolated from Farmland soil.</title>
        <authorList>
            <person name="Konishi T."/>
            <person name="Kawasaki H."/>
        </authorList>
    </citation>
    <scope>NUCLEOTIDE SEQUENCE [LARGE SCALE GENOMIC DNA]</scope>
    <source>
        <strain evidence="3">skT53</strain>
    </source>
</reference>
<name>A0A7I8D732_9BACL</name>
<feature type="region of interest" description="Disordered" evidence="1">
    <location>
        <begin position="1"/>
        <end position="32"/>
    </location>
</feature>
<keyword evidence="3" id="KW-1185">Reference proteome</keyword>
<sequence>MTKDSSATAGTKNNFSDTEEETKHQLKKEQHQVNSYNWVVDTYKKLTGEYLNLIDDYQLYIKNLTSTGTNTSKTPEIQWQQM</sequence>
<dbReference type="AlphaFoldDB" id="A0A7I8D732"/>
<dbReference type="EMBL" id="AP023366">
    <property type="protein sequence ID" value="BCJ85797.1"/>
    <property type="molecule type" value="Genomic_DNA"/>
</dbReference>
<proteinExistence type="predicted"/>
<dbReference type="Proteomes" id="UP000593802">
    <property type="component" value="Chromosome"/>
</dbReference>
<feature type="compositionally biased region" description="Basic and acidic residues" evidence="1">
    <location>
        <begin position="21"/>
        <end position="31"/>
    </location>
</feature>
<evidence type="ECO:0000313" key="2">
    <source>
        <dbReference type="EMBL" id="BCJ85797.1"/>
    </source>
</evidence>
<accession>A0A7I8D732</accession>
<evidence type="ECO:0000256" key="1">
    <source>
        <dbReference type="SAM" id="MobiDB-lite"/>
    </source>
</evidence>
<gene>
    <name evidence="2" type="ORF">skT53_07820</name>
</gene>